<protein>
    <submittedName>
        <fullName evidence="2">Uncharacterized protein</fullName>
    </submittedName>
</protein>
<organism evidence="2 3">
    <name type="scientific">Plectosphaerella cucumerina</name>
    <dbReference type="NCBI Taxonomy" id="40658"/>
    <lineage>
        <taxon>Eukaryota</taxon>
        <taxon>Fungi</taxon>
        <taxon>Dikarya</taxon>
        <taxon>Ascomycota</taxon>
        <taxon>Pezizomycotina</taxon>
        <taxon>Sordariomycetes</taxon>
        <taxon>Hypocreomycetidae</taxon>
        <taxon>Glomerellales</taxon>
        <taxon>Plectosphaerellaceae</taxon>
        <taxon>Plectosphaerella</taxon>
    </lineage>
</organism>
<name>A0A8K0WZF4_9PEZI</name>
<feature type="region of interest" description="Disordered" evidence="1">
    <location>
        <begin position="1"/>
        <end position="37"/>
    </location>
</feature>
<comment type="caution">
    <text evidence="2">The sequence shown here is derived from an EMBL/GenBank/DDBJ whole genome shotgun (WGS) entry which is preliminary data.</text>
</comment>
<evidence type="ECO:0000256" key="1">
    <source>
        <dbReference type="SAM" id="MobiDB-lite"/>
    </source>
</evidence>
<sequence length="168" mass="17888">MQEGEKTGAAPGVRAALQPGRDIGMRSSLPHQRPVSKVLHGLRSLKLDKSVDCSFGSMRSDEDVRPDELASGRRRAVLERPVTAAVMLVGVGISVVGKRRWEMAGISGKGSAGPPPSTDIETPAKRVSSRQGLCLCGGKDELRQNTRARERLLVVGPRDVARASGSPE</sequence>
<evidence type="ECO:0000313" key="3">
    <source>
        <dbReference type="Proteomes" id="UP000813385"/>
    </source>
</evidence>
<accession>A0A8K0WZF4</accession>
<gene>
    <name evidence="2" type="ORF">B0T11DRAFT_300565</name>
</gene>
<dbReference type="EMBL" id="JAGPXD010000005">
    <property type="protein sequence ID" value="KAH7353419.1"/>
    <property type="molecule type" value="Genomic_DNA"/>
</dbReference>
<keyword evidence="3" id="KW-1185">Reference proteome</keyword>
<feature type="region of interest" description="Disordered" evidence="1">
    <location>
        <begin position="106"/>
        <end position="126"/>
    </location>
</feature>
<dbReference type="Proteomes" id="UP000813385">
    <property type="component" value="Unassembled WGS sequence"/>
</dbReference>
<dbReference type="AlphaFoldDB" id="A0A8K0WZF4"/>
<evidence type="ECO:0000313" key="2">
    <source>
        <dbReference type="EMBL" id="KAH7353419.1"/>
    </source>
</evidence>
<proteinExistence type="predicted"/>
<reference evidence="2" key="1">
    <citation type="journal article" date="2021" name="Nat. Commun.">
        <title>Genetic determinants of endophytism in the Arabidopsis root mycobiome.</title>
        <authorList>
            <person name="Mesny F."/>
            <person name="Miyauchi S."/>
            <person name="Thiergart T."/>
            <person name="Pickel B."/>
            <person name="Atanasova L."/>
            <person name="Karlsson M."/>
            <person name="Huettel B."/>
            <person name="Barry K.W."/>
            <person name="Haridas S."/>
            <person name="Chen C."/>
            <person name="Bauer D."/>
            <person name="Andreopoulos W."/>
            <person name="Pangilinan J."/>
            <person name="LaButti K."/>
            <person name="Riley R."/>
            <person name="Lipzen A."/>
            <person name="Clum A."/>
            <person name="Drula E."/>
            <person name="Henrissat B."/>
            <person name="Kohler A."/>
            <person name="Grigoriev I.V."/>
            <person name="Martin F.M."/>
            <person name="Hacquard S."/>
        </authorList>
    </citation>
    <scope>NUCLEOTIDE SEQUENCE</scope>
    <source>
        <strain evidence="2">MPI-CAGE-AT-0016</strain>
    </source>
</reference>